<organism evidence="1 2">
    <name type="scientific">Xanthomonas albilineans (strain GPE PC73 / CFBP 7063)</name>
    <dbReference type="NCBI Taxonomy" id="380358"/>
    <lineage>
        <taxon>Bacteria</taxon>
        <taxon>Pseudomonadati</taxon>
        <taxon>Pseudomonadota</taxon>
        <taxon>Gammaproteobacteria</taxon>
        <taxon>Lysobacterales</taxon>
        <taxon>Lysobacteraceae</taxon>
        <taxon>Xanthomonas</taxon>
    </lineage>
</organism>
<dbReference type="Proteomes" id="UP000001890">
    <property type="component" value="Chromosome"/>
</dbReference>
<evidence type="ECO:0000313" key="2">
    <source>
        <dbReference type="Proteomes" id="UP000001890"/>
    </source>
</evidence>
<dbReference type="OrthoDB" id="7187515at2"/>
<dbReference type="RefSeq" id="WP_012917354.1">
    <property type="nucleotide sequence ID" value="NC_013722.1"/>
</dbReference>
<evidence type="ECO:0000313" key="1">
    <source>
        <dbReference type="EMBL" id="CBA17361.1"/>
    </source>
</evidence>
<name>D2UG50_XANAP</name>
<dbReference type="KEGG" id="xal:XALC_2884"/>
<protein>
    <submittedName>
        <fullName evidence="1">Uncharacterized protein</fullName>
    </submittedName>
</protein>
<gene>
    <name evidence="1" type="ordered locus">XALc_2884</name>
</gene>
<dbReference type="eggNOG" id="COG0457">
    <property type="taxonomic scope" value="Bacteria"/>
</dbReference>
<dbReference type="AlphaFoldDB" id="D2UG50"/>
<dbReference type="GeneID" id="57878192"/>
<proteinExistence type="predicted"/>
<accession>D2UG50</accession>
<dbReference type="STRING" id="380358.XALC_2884"/>
<dbReference type="PATRIC" id="fig|29447.3.peg.2844"/>
<sequence>MESTYLALREAALALAPWAPWRERALEARDDRTARRRGTSVRELRICLLLAEGQAQRALDMAQGHIPTLSSRTLTYLLTEAEALDPTATLPICEHLIETAIARTQHQEYLTAMDLLPTLQRIYRHQGDPTRFDLYLAQLRQRYQRKRNLIELLDHRFPVTATPPTR</sequence>
<dbReference type="EMBL" id="FP565176">
    <property type="protein sequence ID" value="CBA17361.1"/>
    <property type="molecule type" value="Genomic_DNA"/>
</dbReference>
<keyword evidence="2" id="KW-1185">Reference proteome</keyword>
<reference evidence="1 2" key="1">
    <citation type="journal article" date="2009" name="BMC Genomics">
        <title>The complete genome sequence of Xanthomonas albilineans provides new insights into the reductive genome evolution of the xylem-limited Xanthomonadaceae.</title>
        <authorList>
            <person name="Pieretti I."/>
            <person name="Royer M."/>
            <person name="Barbe V."/>
            <person name="Carrere S."/>
            <person name="Koebnik R."/>
            <person name="Cociancich S."/>
            <person name="Couloux A."/>
            <person name="Darrasse A."/>
            <person name="Gouzy J."/>
            <person name="Jacques M.A."/>
            <person name="Lauber E."/>
            <person name="Manceau C."/>
            <person name="Mangenot S."/>
            <person name="Poussier S."/>
            <person name="Segurens B."/>
            <person name="Szurek B."/>
            <person name="Verdier V."/>
            <person name="Arlat M."/>
            <person name="Rott P."/>
        </authorList>
    </citation>
    <scope>NUCLEOTIDE SEQUENCE [LARGE SCALE GENOMIC DNA]</scope>
    <source>
        <strain evidence="2">GPE PC73 / CFBP 7063</strain>
    </source>
</reference>